<evidence type="ECO:0000313" key="2">
    <source>
        <dbReference type="EMBL" id="RUO78496.1"/>
    </source>
</evidence>
<keyword evidence="1" id="KW-0732">Signal</keyword>
<dbReference type="EMBL" id="PIQG01000002">
    <property type="protein sequence ID" value="RUO78496.1"/>
    <property type="molecule type" value="Genomic_DNA"/>
</dbReference>
<name>A0A432ZKJ8_9GAMM</name>
<keyword evidence="3" id="KW-1185">Reference proteome</keyword>
<gene>
    <name evidence="2" type="ORF">CWI83_05580</name>
</gene>
<evidence type="ECO:0000313" key="3">
    <source>
        <dbReference type="Proteomes" id="UP000288279"/>
    </source>
</evidence>
<feature type="signal peptide" evidence="1">
    <location>
        <begin position="1"/>
        <end position="25"/>
    </location>
</feature>
<feature type="chain" id="PRO_5019366320" evidence="1">
    <location>
        <begin position="26"/>
        <end position="295"/>
    </location>
</feature>
<dbReference type="Proteomes" id="UP000288279">
    <property type="component" value="Unassembled WGS sequence"/>
</dbReference>
<dbReference type="OrthoDB" id="6234504at2"/>
<proteinExistence type="predicted"/>
<accession>A0A432ZKJ8</accession>
<sequence>MVKRKYNRVTTALVAGLVCSAAALAQDPPAGQMMNSSYFDQQRAEEITDIQMLKVDEATFREAYKEAGRPKLVVLVGQPFSGMVSDWHMQRRVSVNAQATGNEGTFIPDSQSVQVGVENRRYQYSNRSPMLTPQQWAEYERGFQSTLLKYGIRIVNRDVAMRLLDSEIRETTDRNPQDDNQRLEMDMLRKHTKLILEVMPYRENKYKYEPIGYQVTMTSLEDATLLADDRIAIPEAYKEYRAGSSGYSKQRPQNFAGVEARSGGYDIIENPIEVWAEQGQLAAEATLQILYDRYL</sequence>
<dbReference type="RefSeq" id="WP_126826909.1">
    <property type="nucleotide sequence ID" value="NZ_PIQG01000002.1"/>
</dbReference>
<comment type="caution">
    <text evidence="2">The sequence shown here is derived from an EMBL/GenBank/DDBJ whole genome shotgun (WGS) entry which is preliminary data.</text>
</comment>
<reference evidence="2 3" key="1">
    <citation type="journal article" date="2011" name="Front. Microbiol.">
        <title>Genomic signatures of strain selection and enhancement in Bacillus atrophaeus var. globigii, a historical biowarfare simulant.</title>
        <authorList>
            <person name="Gibbons H.S."/>
            <person name="Broomall S.M."/>
            <person name="McNew L.A."/>
            <person name="Daligault H."/>
            <person name="Chapman C."/>
            <person name="Bruce D."/>
            <person name="Karavis M."/>
            <person name="Krepps M."/>
            <person name="McGregor P.A."/>
            <person name="Hong C."/>
            <person name="Park K.H."/>
            <person name="Akmal A."/>
            <person name="Feldman A."/>
            <person name="Lin J.S."/>
            <person name="Chang W.E."/>
            <person name="Higgs B.W."/>
            <person name="Demirev P."/>
            <person name="Lindquist J."/>
            <person name="Liem A."/>
            <person name="Fochler E."/>
            <person name="Read T.D."/>
            <person name="Tapia R."/>
            <person name="Johnson S."/>
            <person name="Bishop-Lilly K.A."/>
            <person name="Detter C."/>
            <person name="Han C."/>
            <person name="Sozhamannan S."/>
            <person name="Rosenzweig C.N."/>
            <person name="Skowronski E.W."/>
        </authorList>
    </citation>
    <scope>NUCLEOTIDE SEQUENCE [LARGE SCALE GENOMIC DNA]</scope>
    <source>
        <strain evidence="2 3">PIT1</strain>
    </source>
</reference>
<protein>
    <submittedName>
        <fullName evidence="2">Uncharacterized protein</fullName>
    </submittedName>
</protein>
<evidence type="ECO:0000256" key="1">
    <source>
        <dbReference type="SAM" id="SignalP"/>
    </source>
</evidence>
<dbReference type="AlphaFoldDB" id="A0A432ZKJ8"/>
<organism evidence="2 3">
    <name type="scientific">Pseudidiomarina taiwanensis</name>
    <dbReference type="NCBI Taxonomy" id="337250"/>
    <lineage>
        <taxon>Bacteria</taxon>
        <taxon>Pseudomonadati</taxon>
        <taxon>Pseudomonadota</taxon>
        <taxon>Gammaproteobacteria</taxon>
        <taxon>Alteromonadales</taxon>
        <taxon>Idiomarinaceae</taxon>
        <taxon>Pseudidiomarina</taxon>
    </lineage>
</organism>